<dbReference type="PANTHER" id="PTHR46623:SF6">
    <property type="entry name" value="ALPHA_BETA-HYDROLASES SUPERFAMILY PROTEIN"/>
    <property type="match status" value="1"/>
</dbReference>
<evidence type="ECO:0000313" key="2">
    <source>
        <dbReference type="Proteomes" id="UP000194841"/>
    </source>
</evidence>
<dbReference type="OrthoDB" id="8478808at2"/>
<protein>
    <recommendedName>
        <fullName evidence="3">Dienelactone hydrolase domain-containing protein</fullName>
    </recommendedName>
</protein>
<proteinExistence type="predicted"/>
<sequence>MRLLIISDIFGLTPAFLAFAELFEQAHQVHCLSPYPDSPPEFNNDTQAYEYFLSSCGHEQYQQQILSFLKQHQGVDTIIAFSAGASALWQVSAHNELSSVKNIISFYPSQIRNQLTSTPRVPTHLIFPISEPHFSVDAVLEQLAGRVGVSVEKTNFYHGFMNAQSRHFDSYAYQQFSQKIVAQLSAL</sequence>
<name>A0A244CVN6_PSEDV</name>
<evidence type="ECO:0000313" key="1">
    <source>
        <dbReference type="EMBL" id="OUL59641.1"/>
    </source>
</evidence>
<gene>
    <name evidence="1" type="ORF">B1199_05255</name>
</gene>
<comment type="caution">
    <text evidence="1">The sequence shown here is derived from an EMBL/GenBank/DDBJ whole genome shotgun (WGS) entry which is preliminary data.</text>
</comment>
<dbReference type="Proteomes" id="UP000194841">
    <property type="component" value="Unassembled WGS sequence"/>
</dbReference>
<keyword evidence="2" id="KW-1185">Reference proteome</keyword>
<dbReference type="InterPro" id="IPR051049">
    <property type="entry name" value="Dienelactone_hydrolase-like"/>
</dbReference>
<dbReference type="RefSeq" id="WP_086743031.1">
    <property type="nucleotide sequence ID" value="NZ_MWPV01000001.1"/>
</dbReference>
<evidence type="ECO:0008006" key="3">
    <source>
        <dbReference type="Google" id="ProtNLM"/>
    </source>
</evidence>
<accession>A0A244CVN6</accession>
<dbReference type="PANTHER" id="PTHR46623">
    <property type="entry name" value="CARBOXYMETHYLENEBUTENOLIDASE-RELATED"/>
    <property type="match status" value="1"/>
</dbReference>
<dbReference type="AlphaFoldDB" id="A0A244CVN6"/>
<dbReference type="SUPFAM" id="SSF53474">
    <property type="entry name" value="alpha/beta-Hydrolases"/>
    <property type="match status" value="1"/>
</dbReference>
<dbReference type="InterPro" id="IPR029058">
    <property type="entry name" value="AB_hydrolase_fold"/>
</dbReference>
<reference evidence="1 2" key="1">
    <citation type="submission" date="2017-02" db="EMBL/GenBank/DDBJ databases">
        <title>Pseudoalteromonas ulvae TC14 Genome.</title>
        <authorList>
            <person name="Molmeret M."/>
        </authorList>
    </citation>
    <scope>NUCLEOTIDE SEQUENCE [LARGE SCALE GENOMIC DNA]</scope>
    <source>
        <strain evidence="1">TC14</strain>
    </source>
</reference>
<dbReference type="Gene3D" id="3.40.50.1820">
    <property type="entry name" value="alpha/beta hydrolase"/>
    <property type="match status" value="1"/>
</dbReference>
<organism evidence="1 2">
    <name type="scientific">Pseudoalteromonas ulvae</name>
    <dbReference type="NCBI Taxonomy" id="107327"/>
    <lineage>
        <taxon>Bacteria</taxon>
        <taxon>Pseudomonadati</taxon>
        <taxon>Pseudomonadota</taxon>
        <taxon>Gammaproteobacteria</taxon>
        <taxon>Alteromonadales</taxon>
        <taxon>Pseudoalteromonadaceae</taxon>
        <taxon>Pseudoalteromonas</taxon>
    </lineage>
</organism>
<dbReference type="EMBL" id="MWPV01000001">
    <property type="protein sequence ID" value="OUL59641.1"/>
    <property type="molecule type" value="Genomic_DNA"/>
</dbReference>